<reference evidence="1 2" key="1">
    <citation type="submission" date="2020-08" db="EMBL/GenBank/DDBJ databases">
        <title>Genomic Encyclopedia of Type Strains, Phase IV (KMG-IV): sequencing the most valuable type-strain genomes for metagenomic binning, comparative biology and taxonomic classification.</title>
        <authorList>
            <person name="Goeker M."/>
        </authorList>
    </citation>
    <scope>NUCLEOTIDE SEQUENCE [LARGE SCALE GENOMIC DNA]</scope>
    <source>
        <strain evidence="1 2">DSM 26287</strain>
    </source>
</reference>
<evidence type="ECO:0000313" key="1">
    <source>
        <dbReference type="EMBL" id="MBB6545121.1"/>
    </source>
</evidence>
<gene>
    <name evidence="1" type="ORF">HNQ55_003664</name>
</gene>
<accession>A0A7X0NKS6</accession>
<name>A0A7X0NKS6_9GAMM</name>
<organism evidence="1 2">
    <name type="scientific">Thalassotalea piscium</name>
    <dbReference type="NCBI Taxonomy" id="1230533"/>
    <lineage>
        <taxon>Bacteria</taxon>
        <taxon>Pseudomonadati</taxon>
        <taxon>Pseudomonadota</taxon>
        <taxon>Gammaproteobacteria</taxon>
        <taxon>Alteromonadales</taxon>
        <taxon>Colwelliaceae</taxon>
        <taxon>Thalassotalea</taxon>
    </lineage>
</organism>
<comment type="caution">
    <text evidence="1">The sequence shown here is derived from an EMBL/GenBank/DDBJ whole genome shotgun (WGS) entry which is preliminary data.</text>
</comment>
<evidence type="ECO:0000313" key="2">
    <source>
        <dbReference type="Proteomes" id="UP000537141"/>
    </source>
</evidence>
<sequence>MDIIKKFINQSALKLSQYMKSLGTEEVIKDKILGDFPVNFGRATVLEKRKTINSNKRD</sequence>
<keyword evidence="2" id="KW-1185">Reference proteome</keyword>
<protein>
    <submittedName>
        <fullName evidence="1">Uncharacterized protein</fullName>
    </submittedName>
</protein>
<dbReference type="EMBL" id="JACHHU010000049">
    <property type="protein sequence ID" value="MBB6545121.1"/>
    <property type="molecule type" value="Genomic_DNA"/>
</dbReference>
<dbReference type="Proteomes" id="UP000537141">
    <property type="component" value="Unassembled WGS sequence"/>
</dbReference>
<dbReference type="AlphaFoldDB" id="A0A7X0NKS6"/>
<proteinExistence type="predicted"/>